<reference evidence="8" key="2">
    <citation type="submission" date="2020-08" db="EMBL/GenBank/DDBJ databases">
        <title>Plant Genome Project.</title>
        <authorList>
            <person name="Zhang R.-G."/>
        </authorList>
    </citation>
    <scope>NUCLEOTIDE SEQUENCE</scope>
    <source>
        <strain evidence="8">Huo1</strain>
        <tissue evidence="8">Leaf</tissue>
    </source>
</reference>
<protein>
    <recommendedName>
        <fullName evidence="7">Protein kinase domain-containing protein</fullName>
    </recommendedName>
</protein>
<accession>A0A8X8YHH9</accession>
<keyword evidence="6" id="KW-0067">ATP-binding</keyword>
<dbReference type="GO" id="GO:0005524">
    <property type="term" value="F:ATP binding"/>
    <property type="evidence" value="ECO:0007669"/>
    <property type="project" value="UniProtKB-KW"/>
</dbReference>
<dbReference type="SUPFAM" id="SSF56112">
    <property type="entry name" value="Protein kinase-like (PK-like)"/>
    <property type="match status" value="1"/>
</dbReference>
<dbReference type="Proteomes" id="UP000298416">
    <property type="component" value="Unassembled WGS sequence"/>
</dbReference>
<evidence type="ECO:0000256" key="5">
    <source>
        <dbReference type="ARBA" id="ARBA00022777"/>
    </source>
</evidence>
<sequence>MLQNDTVVKKNSSCQRLTGIAGSPAYVAPELLVGNYSEKGDIWSAGILLHALLVGVLPFQGDSLDTVFEAINKEKLDFVGGACL</sequence>
<evidence type="ECO:0000259" key="7">
    <source>
        <dbReference type="PROSITE" id="PS50011"/>
    </source>
</evidence>
<keyword evidence="5" id="KW-0418">Kinase</keyword>
<evidence type="ECO:0000256" key="2">
    <source>
        <dbReference type="ARBA" id="ARBA00022527"/>
    </source>
</evidence>
<evidence type="ECO:0000313" key="9">
    <source>
        <dbReference type="Proteomes" id="UP000298416"/>
    </source>
</evidence>
<keyword evidence="2" id="KW-0723">Serine/threonine-protein kinase</keyword>
<name>A0A8X8YHH9_SALSN</name>
<comment type="similarity">
    <text evidence="1">Belongs to the protein kinase superfamily. CAMK Ser/Thr protein kinase family. CaMK subfamily.</text>
</comment>
<feature type="domain" description="Protein kinase" evidence="7">
    <location>
        <begin position="1"/>
        <end position="84"/>
    </location>
</feature>
<comment type="caution">
    <text evidence="8">The sequence shown here is derived from an EMBL/GenBank/DDBJ whole genome shotgun (WGS) entry which is preliminary data.</text>
</comment>
<evidence type="ECO:0000256" key="1">
    <source>
        <dbReference type="ARBA" id="ARBA00005354"/>
    </source>
</evidence>
<evidence type="ECO:0000256" key="3">
    <source>
        <dbReference type="ARBA" id="ARBA00022679"/>
    </source>
</evidence>
<gene>
    <name evidence="8" type="ORF">SASPL_104608</name>
</gene>
<dbReference type="AlphaFoldDB" id="A0A8X8YHH9"/>
<keyword evidence="4" id="KW-0547">Nucleotide-binding</keyword>
<dbReference type="Gene3D" id="1.10.510.10">
    <property type="entry name" value="Transferase(Phosphotransferase) domain 1"/>
    <property type="match status" value="1"/>
</dbReference>
<evidence type="ECO:0000256" key="4">
    <source>
        <dbReference type="ARBA" id="ARBA00022741"/>
    </source>
</evidence>
<keyword evidence="9" id="KW-1185">Reference proteome</keyword>
<dbReference type="GO" id="GO:0004674">
    <property type="term" value="F:protein serine/threonine kinase activity"/>
    <property type="evidence" value="ECO:0007669"/>
    <property type="project" value="UniProtKB-KW"/>
</dbReference>
<dbReference type="InterPro" id="IPR011009">
    <property type="entry name" value="Kinase-like_dom_sf"/>
</dbReference>
<organism evidence="8">
    <name type="scientific">Salvia splendens</name>
    <name type="common">Scarlet sage</name>
    <dbReference type="NCBI Taxonomy" id="180675"/>
    <lineage>
        <taxon>Eukaryota</taxon>
        <taxon>Viridiplantae</taxon>
        <taxon>Streptophyta</taxon>
        <taxon>Embryophyta</taxon>
        <taxon>Tracheophyta</taxon>
        <taxon>Spermatophyta</taxon>
        <taxon>Magnoliopsida</taxon>
        <taxon>eudicotyledons</taxon>
        <taxon>Gunneridae</taxon>
        <taxon>Pentapetalae</taxon>
        <taxon>asterids</taxon>
        <taxon>lamiids</taxon>
        <taxon>Lamiales</taxon>
        <taxon>Lamiaceae</taxon>
        <taxon>Nepetoideae</taxon>
        <taxon>Mentheae</taxon>
        <taxon>Salviinae</taxon>
        <taxon>Salvia</taxon>
        <taxon>Salvia subgen. Calosphace</taxon>
        <taxon>core Calosphace</taxon>
    </lineage>
</organism>
<dbReference type="PROSITE" id="PS50011">
    <property type="entry name" value="PROTEIN_KINASE_DOM"/>
    <property type="match status" value="1"/>
</dbReference>
<keyword evidence="3" id="KW-0808">Transferase</keyword>
<reference evidence="8" key="1">
    <citation type="submission" date="2018-01" db="EMBL/GenBank/DDBJ databases">
        <authorList>
            <person name="Mao J.F."/>
        </authorList>
    </citation>
    <scope>NUCLEOTIDE SEQUENCE</scope>
    <source>
        <strain evidence="8">Huo1</strain>
        <tissue evidence="8">Leaf</tissue>
    </source>
</reference>
<evidence type="ECO:0000313" key="8">
    <source>
        <dbReference type="EMBL" id="KAG6433005.1"/>
    </source>
</evidence>
<dbReference type="Pfam" id="PF00069">
    <property type="entry name" value="Pkinase"/>
    <property type="match status" value="1"/>
</dbReference>
<dbReference type="EMBL" id="PNBA02000002">
    <property type="protein sequence ID" value="KAG6433005.1"/>
    <property type="molecule type" value="Genomic_DNA"/>
</dbReference>
<proteinExistence type="inferred from homology"/>
<dbReference type="PANTHER" id="PTHR24349">
    <property type="entry name" value="SERINE/THREONINE-PROTEIN KINASE"/>
    <property type="match status" value="1"/>
</dbReference>
<dbReference type="InterPro" id="IPR000719">
    <property type="entry name" value="Prot_kinase_dom"/>
</dbReference>
<dbReference type="InterPro" id="IPR050205">
    <property type="entry name" value="CDPK_Ser/Thr_kinases"/>
</dbReference>
<evidence type="ECO:0000256" key="6">
    <source>
        <dbReference type="ARBA" id="ARBA00022840"/>
    </source>
</evidence>